<evidence type="ECO:0000256" key="3">
    <source>
        <dbReference type="ARBA" id="ARBA00023136"/>
    </source>
</evidence>
<dbReference type="Pfam" id="PF01547">
    <property type="entry name" value="SBP_bac_1"/>
    <property type="match status" value="1"/>
</dbReference>
<evidence type="ECO:0000313" key="7">
    <source>
        <dbReference type="Proteomes" id="UP001230426"/>
    </source>
</evidence>
<dbReference type="PANTHER" id="PTHR43649">
    <property type="entry name" value="ARABINOSE-BINDING PROTEIN-RELATED"/>
    <property type="match status" value="1"/>
</dbReference>
<keyword evidence="3" id="KW-0472">Membrane</keyword>
<dbReference type="Proteomes" id="UP001230426">
    <property type="component" value="Unassembled WGS sequence"/>
</dbReference>
<dbReference type="Gene3D" id="3.40.190.10">
    <property type="entry name" value="Periplasmic binding protein-like II"/>
    <property type="match status" value="1"/>
</dbReference>
<dbReference type="PANTHER" id="PTHR43649:SF33">
    <property type="entry name" value="POLYGALACTURONAN_RHAMNOGALACTURONAN-BINDING PROTEIN YTCQ"/>
    <property type="match status" value="1"/>
</dbReference>
<name>A0ABT9RBX9_9ACTN</name>
<reference evidence="6 7" key="1">
    <citation type="submission" date="2023-07" db="EMBL/GenBank/DDBJ databases">
        <title>Sequencing the genomes of 1000 actinobacteria strains.</title>
        <authorList>
            <person name="Klenk H.-P."/>
        </authorList>
    </citation>
    <scope>NUCLEOTIDE SEQUENCE [LARGE SCALE GENOMIC DNA]</scope>
    <source>
        <strain evidence="6 7">DSM 44109</strain>
    </source>
</reference>
<evidence type="ECO:0000256" key="2">
    <source>
        <dbReference type="ARBA" id="ARBA00022729"/>
    </source>
</evidence>
<comment type="caution">
    <text evidence="6">The sequence shown here is derived from an EMBL/GenBank/DDBJ whole genome shotgun (WGS) entry which is preliminary data.</text>
</comment>
<keyword evidence="1" id="KW-1003">Cell membrane</keyword>
<accession>A0ABT9RBX9</accession>
<evidence type="ECO:0000313" key="6">
    <source>
        <dbReference type="EMBL" id="MDP9866762.1"/>
    </source>
</evidence>
<dbReference type="SUPFAM" id="SSF53850">
    <property type="entry name" value="Periplasmic binding protein-like II"/>
    <property type="match status" value="1"/>
</dbReference>
<organism evidence="6 7">
    <name type="scientific">Streptosporangium brasiliense</name>
    <dbReference type="NCBI Taxonomy" id="47480"/>
    <lineage>
        <taxon>Bacteria</taxon>
        <taxon>Bacillati</taxon>
        <taxon>Actinomycetota</taxon>
        <taxon>Actinomycetes</taxon>
        <taxon>Streptosporangiales</taxon>
        <taxon>Streptosporangiaceae</taxon>
        <taxon>Streptosporangium</taxon>
    </lineage>
</organism>
<dbReference type="PROSITE" id="PS51318">
    <property type="entry name" value="TAT"/>
    <property type="match status" value="1"/>
</dbReference>
<dbReference type="CDD" id="cd13585">
    <property type="entry name" value="PBP2_TMBP_like"/>
    <property type="match status" value="1"/>
</dbReference>
<keyword evidence="7" id="KW-1185">Reference proteome</keyword>
<sequence>MTMSPGSPTPASKLSDISMSRRHLMRLAVAGAVVLGAAACGAEEKSSSGGPTKITIWSWTTAAEALRGVVPDFERDNPGIKVDVQDVGNPAIWDKITVGLAAGGKGLADVLHIGVDYLPGYMEKFPGGLADLNKLGAAKHKDAFSKGLWPTVTGKDGGVYAMPWEVNPLGMFYRADYFEKAGVDPESLKTWADMIEAGKKVKAATGIALTGLNKPGTTPDLDLFQNLMQLQGAFYFDLEGKVTLDSPQAVQAMTIIKQMNDAGLVEDTAGEGTWKRIMSEGKFAIAPFPAWAANYLATKFPDQKGKWRLIAPPAITAGGSQSVIVNSTYLSVAESSKNKDAAWKFVEYALTKPDSMNKMFKAGGVFPALTAAHSAPVYTEKWPYYGDQPVLKTFVDVLGQGAGATNFTGDYAKALKVASDAQTKVLIKGADPATALKEAAALLAQQTGRQKA</sequence>
<evidence type="ECO:0000256" key="1">
    <source>
        <dbReference type="ARBA" id="ARBA00022475"/>
    </source>
</evidence>
<protein>
    <submittedName>
        <fullName evidence="6">Lactose/L-arabinose transport system substrate-binding protein</fullName>
    </submittedName>
</protein>
<dbReference type="InterPro" id="IPR050490">
    <property type="entry name" value="Bact_solute-bd_prot1"/>
</dbReference>
<dbReference type="InterPro" id="IPR006311">
    <property type="entry name" value="TAT_signal"/>
</dbReference>
<keyword evidence="2" id="KW-0732">Signal</keyword>
<dbReference type="InterPro" id="IPR006059">
    <property type="entry name" value="SBP"/>
</dbReference>
<evidence type="ECO:0000256" key="5">
    <source>
        <dbReference type="ARBA" id="ARBA00023288"/>
    </source>
</evidence>
<dbReference type="RefSeq" id="WP_306867855.1">
    <property type="nucleotide sequence ID" value="NZ_JAUSRB010000002.1"/>
</dbReference>
<dbReference type="EMBL" id="JAUSRB010000002">
    <property type="protein sequence ID" value="MDP9866762.1"/>
    <property type="molecule type" value="Genomic_DNA"/>
</dbReference>
<gene>
    <name evidence="6" type="ORF">J2S55_006028</name>
</gene>
<evidence type="ECO:0000256" key="4">
    <source>
        <dbReference type="ARBA" id="ARBA00023139"/>
    </source>
</evidence>
<keyword evidence="4" id="KW-0564">Palmitate</keyword>
<keyword evidence="5" id="KW-0449">Lipoprotein</keyword>
<proteinExistence type="predicted"/>